<dbReference type="Proteomes" id="UP000887568">
    <property type="component" value="Unplaced"/>
</dbReference>
<name>A0A914B2W0_PATMI</name>
<protein>
    <submittedName>
        <fullName evidence="1">Uncharacterized protein</fullName>
    </submittedName>
</protein>
<sequence length="300" mass="34130">MPVGRRPLNLTPTGPAINVTLMQHFVKHPPACFSVKERTTRWRKQRRQYLSSDPTKITSCARSAKDIFSDSKGGCLWVHTEAELETLTETLLTLPIFLTACLKRDHRKTSNTTLVHTGKAAVIVNTQNVQIQHHFKTLLAEAMDLMREGKKFAVEFDFNSVLEEWLESVFVSRGEEGNTWPWGNTRYISRHAKITVTNYGERAPCFTCPDCSKTTCRVLSWSFFLPCCCVVCPIYRLQRCLRVTDLGGRLPEELYATAFNPTMEITDADFARLDYMRRAVQSFARSNGSPIKIDSLGRVL</sequence>
<evidence type="ECO:0000313" key="2">
    <source>
        <dbReference type="Proteomes" id="UP000887568"/>
    </source>
</evidence>
<evidence type="ECO:0000313" key="1">
    <source>
        <dbReference type="EnsemblMetazoa" id="XP_038070347.1"/>
    </source>
</evidence>
<dbReference type="AlphaFoldDB" id="A0A914B2W0"/>
<dbReference type="EnsemblMetazoa" id="XM_038214419.1">
    <property type="protein sequence ID" value="XP_038070347.1"/>
    <property type="gene ID" value="LOC119739456"/>
</dbReference>
<reference evidence="1" key="1">
    <citation type="submission" date="2022-11" db="UniProtKB">
        <authorList>
            <consortium name="EnsemblMetazoa"/>
        </authorList>
    </citation>
    <scope>IDENTIFICATION</scope>
</reference>
<dbReference type="OMA" id="IQHHFKT"/>
<keyword evidence="2" id="KW-1185">Reference proteome</keyword>
<dbReference type="OrthoDB" id="5945807at2759"/>
<proteinExistence type="predicted"/>
<dbReference type="GeneID" id="119739456"/>
<organism evidence="1 2">
    <name type="scientific">Patiria miniata</name>
    <name type="common">Bat star</name>
    <name type="synonym">Asterina miniata</name>
    <dbReference type="NCBI Taxonomy" id="46514"/>
    <lineage>
        <taxon>Eukaryota</taxon>
        <taxon>Metazoa</taxon>
        <taxon>Echinodermata</taxon>
        <taxon>Eleutherozoa</taxon>
        <taxon>Asterozoa</taxon>
        <taxon>Asteroidea</taxon>
        <taxon>Valvatacea</taxon>
        <taxon>Valvatida</taxon>
        <taxon>Asterinidae</taxon>
        <taxon>Patiria</taxon>
    </lineage>
</organism>
<accession>A0A914B2W0</accession>
<dbReference type="RefSeq" id="XP_038070347.1">
    <property type="nucleotide sequence ID" value="XM_038214419.1"/>
</dbReference>